<evidence type="ECO:0000259" key="5">
    <source>
        <dbReference type="PROSITE" id="PS50850"/>
    </source>
</evidence>
<dbReference type="GO" id="GO:0022857">
    <property type="term" value="F:transmembrane transporter activity"/>
    <property type="evidence" value="ECO:0007669"/>
    <property type="project" value="InterPro"/>
</dbReference>
<evidence type="ECO:0000256" key="4">
    <source>
        <dbReference type="SAM" id="Phobius"/>
    </source>
</evidence>
<dbReference type="GO" id="GO:0016020">
    <property type="term" value="C:membrane"/>
    <property type="evidence" value="ECO:0007669"/>
    <property type="project" value="UniProtKB-SubCell"/>
</dbReference>
<feature type="transmembrane region" description="Helical" evidence="4">
    <location>
        <begin position="86"/>
        <end position="105"/>
    </location>
</feature>
<dbReference type="InterPro" id="IPR036259">
    <property type="entry name" value="MFS_trans_sf"/>
</dbReference>
<feature type="transmembrane region" description="Helical" evidence="4">
    <location>
        <begin position="375"/>
        <end position="397"/>
    </location>
</feature>
<dbReference type="Gene3D" id="1.20.1250.20">
    <property type="entry name" value="MFS general substrate transporter like domains"/>
    <property type="match status" value="2"/>
</dbReference>
<feature type="transmembrane region" description="Helical" evidence="4">
    <location>
        <begin position="284"/>
        <end position="303"/>
    </location>
</feature>
<feature type="transmembrane region" description="Helical" evidence="4">
    <location>
        <begin position="141"/>
        <end position="164"/>
    </location>
</feature>
<evidence type="ECO:0000256" key="1">
    <source>
        <dbReference type="ARBA" id="ARBA00004141"/>
    </source>
</evidence>
<keyword evidence="7" id="KW-1185">Reference proteome</keyword>
<feature type="transmembrane region" description="Helical" evidence="4">
    <location>
        <begin position="249"/>
        <end position="272"/>
    </location>
</feature>
<dbReference type="Pfam" id="PF07690">
    <property type="entry name" value="MFS_1"/>
    <property type="match status" value="1"/>
</dbReference>
<feature type="transmembrane region" description="Helical" evidence="4">
    <location>
        <begin position="176"/>
        <end position="195"/>
    </location>
</feature>
<dbReference type="SUPFAM" id="SSF103473">
    <property type="entry name" value="MFS general substrate transporter"/>
    <property type="match status" value="1"/>
</dbReference>
<keyword evidence="4" id="KW-1133">Transmembrane helix</keyword>
<sequence>MASDLQSSENLATSPLAAEKESKTDLEKDQALVYGPPPDGGFKAWSVVACYFLIAFVSWGTSLFSWGVFLGYYYGANVFPGASLTLYTLTGGFTLAAGTLAAPFLGNLADRFGYRPVVIGGALLSGISYIIASFAGPGQVWMIVLFQGITNGVGAQASWMVALAAIPSWFSKKTGLAMSVAFLGSPIGGFAFTNLTQALLDRVGLAWTLRTLGFLTIGVIGVFSLGITSRIPPQPKKQTFDPATFKEPVFILCFLGSIVSNFSATLPLFYMTSYGAQLGIDSTSVTWILSFLNLSTVVARVIFGGLNNIIGPLNILIFCNLTGGLVGLVMWRYATTYGTLLAFSLLYGATGAQFTAQLPIVVPSIWGSEDSASKLGVMMASFTFGSIFGNFIGGRILDANTFPNPYSPVGYSQDYTAVQNYTGIIWFIGAAIFIAMRIKITGFKLFVPV</sequence>
<comment type="similarity">
    <text evidence="2">Belongs to the major facilitator superfamily. Monocarboxylate porter (TC 2.A.1.13) family.</text>
</comment>
<dbReference type="EMBL" id="KQ965844">
    <property type="protein sequence ID" value="KXS09916.1"/>
    <property type="molecule type" value="Genomic_DNA"/>
</dbReference>
<keyword evidence="4" id="KW-0812">Transmembrane</keyword>
<dbReference type="OrthoDB" id="2213137at2759"/>
<proteinExistence type="inferred from homology"/>
<feature type="transmembrane region" description="Helical" evidence="4">
    <location>
        <begin position="117"/>
        <end position="135"/>
    </location>
</feature>
<reference evidence="6 7" key="1">
    <citation type="journal article" date="2015" name="Genome Biol. Evol.">
        <title>Phylogenomic analyses indicate that early fungi evolved digesting cell walls of algal ancestors of land plants.</title>
        <authorList>
            <person name="Chang Y."/>
            <person name="Wang S."/>
            <person name="Sekimoto S."/>
            <person name="Aerts A.L."/>
            <person name="Choi C."/>
            <person name="Clum A."/>
            <person name="LaButti K.M."/>
            <person name="Lindquist E.A."/>
            <person name="Yee Ngan C."/>
            <person name="Ohm R.A."/>
            <person name="Salamov A.A."/>
            <person name="Grigoriev I.V."/>
            <person name="Spatafora J.W."/>
            <person name="Berbee M.L."/>
        </authorList>
    </citation>
    <scope>NUCLEOTIDE SEQUENCE [LARGE SCALE GENOMIC DNA]</scope>
    <source>
        <strain evidence="6 7">JEL478</strain>
    </source>
</reference>
<dbReference type="PROSITE" id="PS50850">
    <property type="entry name" value="MFS"/>
    <property type="match status" value="1"/>
</dbReference>
<dbReference type="InterPro" id="IPR050327">
    <property type="entry name" value="Proton-linked_MCT"/>
</dbReference>
<comment type="subcellular location">
    <subcellularLocation>
        <location evidence="1">Membrane</location>
        <topology evidence="1">Multi-pass membrane protein</topology>
    </subcellularLocation>
</comment>
<feature type="transmembrane region" description="Helical" evidence="4">
    <location>
        <begin position="417"/>
        <end position="436"/>
    </location>
</feature>
<evidence type="ECO:0000256" key="2">
    <source>
        <dbReference type="ARBA" id="ARBA00006727"/>
    </source>
</evidence>
<feature type="compositionally biased region" description="Polar residues" evidence="3">
    <location>
        <begin position="1"/>
        <end position="13"/>
    </location>
</feature>
<feature type="transmembrane region" description="Helical" evidence="4">
    <location>
        <begin position="315"/>
        <end position="334"/>
    </location>
</feature>
<keyword evidence="4" id="KW-0472">Membrane</keyword>
<dbReference type="InterPro" id="IPR020846">
    <property type="entry name" value="MFS_dom"/>
</dbReference>
<dbReference type="InterPro" id="IPR011701">
    <property type="entry name" value="MFS"/>
</dbReference>
<evidence type="ECO:0000313" key="6">
    <source>
        <dbReference type="EMBL" id="KXS09916.1"/>
    </source>
</evidence>
<accession>A0A138ZZI4</accession>
<protein>
    <submittedName>
        <fullName evidence="6">MFS general substrate transporter</fullName>
    </submittedName>
</protein>
<name>A0A138ZZI4_GONPJ</name>
<dbReference type="Proteomes" id="UP000070544">
    <property type="component" value="Unassembled WGS sequence"/>
</dbReference>
<dbReference type="AlphaFoldDB" id="A0A138ZZI4"/>
<organism evidence="6 7">
    <name type="scientific">Gonapodya prolifera (strain JEL478)</name>
    <name type="common">Monoblepharis prolifera</name>
    <dbReference type="NCBI Taxonomy" id="1344416"/>
    <lineage>
        <taxon>Eukaryota</taxon>
        <taxon>Fungi</taxon>
        <taxon>Fungi incertae sedis</taxon>
        <taxon>Chytridiomycota</taxon>
        <taxon>Chytridiomycota incertae sedis</taxon>
        <taxon>Monoblepharidomycetes</taxon>
        <taxon>Monoblepharidales</taxon>
        <taxon>Gonapodyaceae</taxon>
        <taxon>Gonapodya</taxon>
    </lineage>
</organism>
<feature type="domain" description="Major facilitator superfamily (MFS) profile" evidence="5">
    <location>
        <begin position="249"/>
        <end position="449"/>
    </location>
</feature>
<feature type="transmembrane region" description="Helical" evidence="4">
    <location>
        <begin position="207"/>
        <end position="228"/>
    </location>
</feature>
<feature type="region of interest" description="Disordered" evidence="3">
    <location>
        <begin position="1"/>
        <end position="24"/>
    </location>
</feature>
<dbReference type="PANTHER" id="PTHR11360:SF284">
    <property type="entry name" value="EG:103B4.3 PROTEIN-RELATED"/>
    <property type="match status" value="1"/>
</dbReference>
<gene>
    <name evidence="6" type="ORF">M427DRAFT_38156</name>
</gene>
<dbReference type="PANTHER" id="PTHR11360">
    <property type="entry name" value="MONOCARBOXYLATE TRANSPORTER"/>
    <property type="match status" value="1"/>
</dbReference>
<evidence type="ECO:0000256" key="3">
    <source>
        <dbReference type="SAM" id="MobiDB-lite"/>
    </source>
</evidence>
<evidence type="ECO:0000313" key="7">
    <source>
        <dbReference type="Proteomes" id="UP000070544"/>
    </source>
</evidence>
<feature type="transmembrane region" description="Helical" evidence="4">
    <location>
        <begin position="340"/>
        <end position="363"/>
    </location>
</feature>
<feature type="transmembrane region" description="Helical" evidence="4">
    <location>
        <begin position="48"/>
        <end position="74"/>
    </location>
</feature>